<keyword evidence="3" id="KW-0132">Cell division</keyword>
<sequence>MAQHVFTPVSDGTLSPRDWYEQALAQNGFIRDEAQARAIERLDTLWHALVDFKQRRNRFLGRSLRSPEVPNGLYLWGGVGRGKSFLMDAFFTCVPYQRKQRVHFHHFMAEIHRQLGSLSKEPDPLVTVADRIARTTRLLCFDEFHVSDIADAMILSRLLEALFARGVVMVMTSNYPPDGLYPNGLQRHNFLPAIDLLKSNLEVINVDGGNDYRLRELTREPLFMVPAGEAADLRMSALFDKLAGGQEPLPGELTVLGRTLHARRHVHGVIWFDFDRICDGPRAQTDYLELARDYHTVFVSNIPKLEARDASQARRFTWLVDVFYDHRVKLVASAAVDAEGLYTEGVQSGEFFRTASRLTEMQSQSYLALPHLVDQFQLDPSRSVAL</sequence>
<dbReference type="EMBL" id="BMYX01000005">
    <property type="protein sequence ID" value="GGY10698.1"/>
    <property type="molecule type" value="Genomic_DNA"/>
</dbReference>
<dbReference type="PANTHER" id="PTHR12169:SF6">
    <property type="entry name" value="AFG1-LIKE ATPASE"/>
    <property type="match status" value="1"/>
</dbReference>
<dbReference type="PANTHER" id="PTHR12169">
    <property type="entry name" value="ATPASE N2B"/>
    <property type="match status" value="1"/>
</dbReference>
<accession>A0A918P064</accession>
<keyword evidence="1" id="KW-0547">Nucleotide-binding</keyword>
<dbReference type="AlphaFoldDB" id="A0A918P064"/>
<dbReference type="NCBIfam" id="NF040713">
    <property type="entry name" value="ZapE"/>
    <property type="match status" value="1"/>
</dbReference>
<dbReference type="GO" id="GO:0016887">
    <property type="term" value="F:ATP hydrolysis activity"/>
    <property type="evidence" value="ECO:0007669"/>
    <property type="project" value="InterPro"/>
</dbReference>
<dbReference type="Gene3D" id="3.40.50.300">
    <property type="entry name" value="P-loop containing nucleotide triphosphate hydrolases"/>
    <property type="match status" value="1"/>
</dbReference>
<reference evidence="3" key="2">
    <citation type="submission" date="2020-09" db="EMBL/GenBank/DDBJ databases">
        <authorList>
            <person name="Sun Q."/>
            <person name="Kim S."/>
        </authorList>
    </citation>
    <scope>NUCLEOTIDE SEQUENCE</scope>
    <source>
        <strain evidence="3">KCTC 32182</strain>
    </source>
</reference>
<keyword evidence="4" id="KW-1185">Reference proteome</keyword>
<evidence type="ECO:0000256" key="1">
    <source>
        <dbReference type="ARBA" id="ARBA00022741"/>
    </source>
</evidence>
<keyword evidence="2" id="KW-0067">ATP-binding</keyword>
<dbReference type="SUPFAM" id="SSF52540">
    <property type="entry name" value="P-loop containing nucleoside triphosphate hydrolases"/>
    <property type="match status" value="1"/>
</dbReference>
<evidence type="ECO:0000313" key="4">
    <source>
        <dbReference type="Proteomes" id="UP000645257"/>
    </source>
</evidence>
<dbReference type="Proteomes" id="UP000645257">
    <property type="component" value="Unassembled WGS sequence"/>
</dbReference>
<dbReference type="GO" id="GO:0051301">
    <property type="term" value="P:cell division"/>
    <property type="evidence" value="ECO:0007669"/>
    <property type="project" value="UniProtKB-KW"/>
</dbReference>
<dbReference type="FunFam" id="3.40.50.300:FF:001254">
    <property type="entry name" value="Cell division protein ZapE"/>
    <property type="match status" value="1"/>
</dbReference>
<dbReference type="InterPro" id="IPR027417">
    <property type="entry name" value="P-loop_NTPase"/>
</dbReference>
<reference evidence="3" key="1">
    <citation type="journal article" date="2014" name="Int. J. Syst. Evol. Microbiol.">
        <title>Complete genome sequence of Corynebacterium casei LMG S-19264T (=DSM 44701T), isolated from a smear-ripened cheese.</title>
        <authorList>
            <consortium name="US DOE Joint Genome Institute (JGI-PGF)"/>
            <person name="Walter F."/>
            <person name="Albersmeier A."/>
            <person name="Kalinowski J."/>
            <person name="Ruckert C."/>
        </authorList>
    </citation>
    <scope>NUCLEOTIDE SEQUENCE</scope>
    <source>
        <strain evidence="3">KCTC 32182</strain>
    </source>
</reference>
<dbReference type="RefSeq" id="WP_189532240.1">
    <property type="nucleotide sequence ID" value="NZ_BMYX01000005.1"/>
</dbReference>
<dbReference type="Pfam" id="PF03969">
    <property type="entry name" value="AFG1_ATPase"/>
    <property type="match status" value="1"/>
</dbReference>
<gene>
    <name evidence="3" type="ORF">GCM10011289_11830</name>
</gene>
<proteinExistence type="predicted"/>
<dbReference type="InterPro" id="IPR005654">
    <property type="entry name" value="ATPase_AFG1-like"/>
</dbReference>
<protein>
    <submittedName>
        <fullName evidence="3">Cell division protein ZapE</fullName>
    </submittedName>
</protein>
<keyword evidence="3" id="KW-0131">Cell cycle</keyword>
<name>A0A918P064_9NEIS</name>
<evidence type="ECO:0000313" key="3">
    <source>
        <dbReference type="EMBL" id="GGY10698.1"/>
    </source>
</evidence>
<dbReference type="GO" id="GO:0005524">
    <property type="term" value="F:ATP binding"/>
    <property type="evidence" value="ECO:0007669"/>
    <property type="project" value="UniProtKB-KW"/>
</dbReference>
<comment type="caution">
    <text evidence="3">The sequence shown here is derived from an EMBL/GenBank/DDBJ whole genome shotgun (WGS) entry which is preliminary data.</text>
</comment>
<evidence type="ECO:0000256" key="2">
    <source>
        <dbReference type="ARBA" id="ARBA00022840"/>
    </source>
</evidence>
<dbReference type="GO" id="GO:0005737">
    <property type="term" value="C:cytoplasm"/>
    <property type="evidence" value="ECO:0007669"/>
    <property type="project" value="TreeGrafter"/>
</dbReference>
<organism evidence="3 4">
    <name type="scientific">Paludibacterium paludis</name>
    <dbReference type="NCBI Taxonomy" id="1225769"/>
    <lineage>
        <taxon>Bacteria</taxon>
        <taxon>Pseudomonadati</taxon>
        <taxon>Pseudomonadota</taxon>
        <taxon>Betaproteobacteria</taxon>
        <taxon>Neisseriales</taxon>
        <taxon>Chromobacteriaceae</taxon>
        <taxon>Paludibacterium</taxon>
    </lineage>
</organism>